<keyword evidence="7" id="KW-1185">Reference proteome</keyword>
<evidence type="ECO:0000256" key="1">
    <source>
        <dbReference type="ARBA" id="ARBA00022737"/>
    </source>
</evidence>
<feature type="repeat" description="ANK" evidence="3">
    <location>
        <begin position="610"/>
        <end position="642"/>
    </location>
</feature>
<evidence type="ECO:0000313" key="7">
    <source>
        <dbReference type="Proteomes" id="UP000604046"/>
    </source>
</evidence>
<dbReference type="AlphaFoldDB" id="A0A812QYS7"/>
<feature type="repeat" description="ANK" evidence="3">
    <location>
        <begin position="544"/>
        <end position="576"/>
    </location>
</feature>
<keyword evidence="2 3" id="KW-0040">ANK repeat</keyword>
<evidence type="ECO:0000313" key="6">
    <source>
        <dbReference type="EMBL" id="CAE7409370.1"/>
    </source>
</evidence>
<keyword evidence="5" id="KW-0812">Transmembrane</keyword>
<dbReference type="EMBL" id="CAJNDS010002282">
    <property type="protein sequence ID" value="CAE7409370.1"/>
    <property type="molecule type" value="Genomic_DNA"/>
</dbReference>
<dbReference type="InterPro" id="IPR036770">
    <property type="entry name" value="Ankyrin_rpt-contain_sf"/>
</dbReference>
<feature type="compositionally biased region" description="Acidic residues" evidence="4">
    <location>
        <begin position="657"/>
        <end position="714"/>
    </location>
</feature>
<dbReference type="Pfam" id="PF12796">
    <property type="entry name" value="Ank_2"/>
    <property type="match status" value="3"/>
</dbReference>
<feature type="compositionally biased region" description="Acidic residues" evidence="4">
    <location>
        <begin position="798"/>
        <end position="810"/>
    </location>
</feature>
<feature type="region of interest" description="Disordered" evidence="4">
    <location>
        <begin position="651"/>
        <end position="828"/>
    </location>
</feature>
<keyword evidence="1" id="KW-0677">Repeat</keyword>
<dbReference type="Gene3D" id="1.25.40.20">
    <property type="entry name" value="Ankyrin repeat-containing domain"/>
    <property type="match status" value="2"/>
</dbReference>
<feature type="compositionally biased region" description="Acidic residues" evidence="4">
    <location>
        <begin position="736"/>
        <end position="752"/>
    </location>
</feature>
<accession>A0A812QYS7</accession>
<organism evidence="6 7">
    <name type="scientific">Symbiodinium natans</name>
    <dbReference type="NCBI Taxonomy" id="878477"/>
    <lineage>
        <taxon>Eukaryota</taxon>
        <taxon>Sar</taxon>
        <taxon>Alveolata</taxon>
        <taxon>Dinophyceae</taxon>
        <taxon>Suessiales</taxon>
        <taxon>Symbiodiniaceae</taxon>
        <taxon>Symbiodinium</taxon>
    </lineage>
</organism>
<dbReference type="Proteomes" id="UP000604046">
    <property type="component" value="Unassembled WGS sequence"/>
</dbReference>
<dbReference type="PROSITE" id="PS50297">
    <property type="entry name" value="ANK_REP_REGION"/>
    <property type="match status" value="2"/>
</dbReference>
<dbReference type="PROSITE" id="PS50088">
    <property type="entry name" value="ANK_REPEAT"/>
    <property type="match status" value="3"/>
</dbReference>
<proteinExistence type="predicted"/>
<dbReference type="PANTHER" id="PTHR24166:SF48">
    <property type="entry name" value="PROTEIN VAPYRIN"/>
    <property type="match status" value="1"/>
</dbReference>
<feature type="compositionally biased region" description="Acidic residues" evidence="4">
    <location>
        <begin position="773"/>
        <end position="791"/>
    </location>
</feature>
<keyword evidence="5" id="KW-1133">Transmembrane helix</keyword>
<feature type="transmembrane region" description="Helical" evidence="5">
    <location>
        <begin position="72"/>
        <end position="98"/>
    </location>
</feature>
<dbReference type="PANTHER" id="PTHR24166">
    <property type="entry name" value="ROLLING PEBBLES, ISOFORM B"/>
    <property type="match status" value="1"/>
</dbReference>
<evidence type="ECO:0000256" key="5">
    <source>
        <dbReference type="SAM" id="Phobius"/>
    </source>
</evidence>
<dbReference type="OrthoDB" id="1585644at2759"/>
<feature type="repeat" description="ANK" evidence="3">
    <location>
        <begin position="481"/>
        <end position="513"/>
    </location>
</feature>
<dbReference type="InterPro" id="IPR050889">
    <property type="entry name" value="Dendritic_Spine_Reg/Scaffold"/>
</dbReference>
<dbReference type="InterPro" id="IPR002110">
    <property type="entry name" value="Ankyrin_rpt"/>
</dbReference>
<protein>
    <submittedName>
        <fullName evidence="6">ANKRD44 protein</fullName>
    </submittedName>
</protein>
<evidence type="ECO:0000256" key="4">
    <source>
        <dbReference type="SAM" id="MobiDB-lite"/>
    </source>
</evidence>
<comment type="caution">
    <text evidence="6">The sequence shown here is derived from an EMBL/GenBank/DDBJ whole genome shotgun (WGS) entry which is preliminary data.</text>
</comment>
<feature type="transmembrane region" description="Helical" evidence="5">
    <location>
        <begin position="32"/>
        <end position="51"/>
    </location>
</feature>
<name>A0A812QYS7_9DINO</name>
<evidence type="ECO:0000256" key="2">
    <source>
        <dbReference type="ARBA" id="ARBA00023043"/>
    </source>
</evidence>
<gene>
    <name evidence="6" type="primary">ANKRD44</name>
    <name evidence="6" type="ORF">SNAT2548_LOCUS22261</name>
</gene>
<dbReference type="SMART" id="SM00248">
    <property type="entry name" value="ANK"/>
    <property type="match status" value="9"/>
</dbReference>
<sequence>MAILVRRVLFVADIVLDVLVGKQLLESGHPDWAVVCWVIVSMTYVIMAAALGPKAVEKLSKSTTCSTTSPRLIAVLWSFLGVPALLALDICCAVIYALRDPMDVEMFHYMKLRGLVESIEAALQVALQSYIAIRLWNPFGNLPPVVFDGLNPRTLAVSLFFSVYNLYDQLSFLRRFAKLQCNGRVGTFLLKMSQLGKGLAPSSIYEALRKSRVVDVHFNLSNASLPELFRIAQVARRSITLQKLCFLDCRFLDAMHAEGGDEEINSWMVELLLAEHLQTISLQRVAEERHVCLVQNVQNNILAAPAFEELFINGERCQVERQCKAERTEDVEILPILLTGNWKNAREQLLKRKISLSEDWVLQLCKHSSCHKTLSLLLAAGADVAEGALNEAACNDATSIIQVLLRHRADVNSVFEDSSPLEIAAQSSCHKAVRLLLAARTDVSMHGPAAARAAAFTDDVEMLRLFISQKADINAQCPLSGNDRALHLAADRGASECLKELLRCRADASLVDGNGATALSRAARNRKCVEMLLPLSDVHARDNDGITALQRAAGDNDVAMLELLQNAGAEIEALDDAGDAALAFAAIEGAQDAIQYCIRQRCDVNRQNKHGRSPLMHAAAGNHVQALCLLLGSGAAVETVDEDGNTALHLVGQRAQEEEEEECEDSEDEEGEGEEAEGEEDGGIEGDKAEGEEEEEGLEQEEGEGGREDEGEGGDAEREEGAGNAEGDGQLRELEAEAELDAQLQELEEEAEALLRQEQGGEEGEGEKNAEGEQGEQGEEDENAGGEEEVEEGKADEEYAEGEEGEEEVQVQEQAEAQVEEARQKVSAKIEGRSSMCIKVLLDHRAHVNHANHSGETALMLTKSAKCVKLLLHSRADPHDIVEKPNPGDAESADALIQDLLKEE</sequence>
<evidence type="ECO:0000256" key="3">
    <source>
        <dbReference type="PROSITE-ProRule" id="PRU00023"/>
    </source>
</evidence>
<keyword evidence="5" id="KW-0472">Membrane</keyword>
<reference evidence="6" key="1">
    <citation type="submission" date="2021-02" db="EMBL/GenBank/DDBJ databases">
        <authorList>
            <person name="Dougan E. K."/>
            <person name="Rhodes N."/>
            <person name="Thang M."/>
            <person name="Chan C."/>
        </authorList>
    </citation>
    <scope>NUCLEOTIDE SEQUENCE</scope>
</reference>
<dbReference type="SUPFAM" id="SSF48403">
    <property type="entry name" value="Ankyrin repeat"/>
    <property type="match status" value="2"/>
</dbReference>